<feature type="binding site" evidence="5">
    <location>
        <position position="119"/>
    </location>
    <ligand>
        <name>Zn(2+)</name>
        <dbReference type="ChEBI" id="CHEBI:29105"/>
    </ligand>
</feature>
<protein>
    <recommendedName>
        <fullName evidence="3">Phosphohexomutase</fullName>
    </recommendedName>
    <alternativeName>
        <fullName evidence="4">Phosphomannose isomerase</fullName>
    </alternativeName>
</protein>
<feature type="binding site" evidence="5">
    <location>
        <position position="177"/>
    </location>
    <ligand>
        <name>Zn(2+)</name>
        <dbReference type="ChEBI" id="CHEBI:29105"/>
    </ligand>
</feature>
<dbReference type="AlphaFoldDB" id="A0A1M4Y884"/>
<keyword evidence="1 5" id="KW-0479">Metal-binding</keyword>
<reference evidence="9 10" key="1">
    <citation type="submission" date="2016-11" db="EMBL/GenBank/DDBJ databases">
        <authorList>
            <person name="Jaros S."/>
            <person name="Januszkiewicz K."/>
            <person name="Wedrychowicz H."/>
        </authorList>
    </citation>
    <scope>NUCLEOTIDE SEQUENCE [LARGE SCALE GENOMIC DNA]</scope>
    <source>
        <strain evidence="9 10">DSM 17918</strain>
    </source>
</reference>
<gene>
    <name evidence="9" type="ORF">SAMN02746089_01167</name>
</gene>
<evidence type="ECO:0000259" key="7">
    <source>
        <dbReference type="Pfam" id="PF20511"/>
    </source>
</evidence>
<proteinExistence type="predicted"/>
<dbReference type="PANTHER" id="PTHR42742">
    <property type="entry name" value="TRANSCRIPTIONAL REPRESSOR MPRA"/>
    <property type="match status" value="1"/>
</dbReference>
<dbReference type="Proteomes" id="UP000184088">
    <property type="component" value="Unassembled WGS sequence"/>
</dbReference>
<dbReference type="EMBL" id="FQVH01000010">
    <property type="protein sequence ID" value="SHF01981.1"/>
    <property type="molecule type" value="Genomic_DNA"/>
</dbReference>
<dbReference type="InterPro" id="IPR011051">
    <property type="entry name" value="RmlC_Cupin_sf"/>
</dbReference>
<evidence type="ECO:0000313" key="9">
    <source>
        <dbReference type="EMBL" id="SHF01981.1"/>
    </source>
</evidence>
<evidence type="ECO:0000256" key="4">
    <source>
        <dbReference type="ARBA" id="ARBA00030762"/>
    </source>
</evidence>
<dbReference type="InterPro" id="IPR014628">
    <property type="entry name" value="Man6P_isomerase_Firm_short"/>
</dbReference>
<evidence type="ECO:0000259" key="8">
    <source>
        <dbReference type="Pfam" id="PF21621"/>
    </source>
</evidence>
<keyword evidence="2 5" id="KW-0862">Zinc</keyword>
<keyword evidence="10" id="KW-1185">Reference proteome</keyword>
<keyword evidence="9" id="KW-0413">Isomerase</keyword>
<dbReference type="GO" id="GO:0008270">
    <property type="term" value="F:zinc ion binding"/>
    <property type="evidence" value="ECO:0007669"/>
    <property type="project" value="InterPro"/>
</dbReference>
<feature type="binding site" evidence="5">
    <location>
        <position position="101"/>
    </location>
    <ligand>
        <name>Zn(2+)</name>
        <dbReference type="ChEBI" id="CHEBI:29105"/>
    </ligand>
</feature>
<dbReference type="STRING" id="1121256.SAMN02746089_01167"/>
<name>A0A1M4Y884_9THEO</name>
<dbReference type="Gene3D" id="2.60.120.10">
    <property type="entry name" value="Jelly Rolls"/>
    <property type="match status" value="2"/>
</dbReference>
<evidence type="ECO:0000256" key="6">
    <source>
        <dbReference type="PIRSR" id="PIRSR036894-2"/>
    </source>
</evidence>
<dbReference type="InterPro" id="IPR051804">
    <property type="entry name" value="Carb_Metab_Reg_Kinase/Isom"/>
</dbReference>
<dbReference type="InterPro" id="IPR049071">
    <property type="entry name" value="MPI_cupin_dom"/>
</dbReference>
<dbReference type="CDD" id="cd07010">
    <property type="entry name" value="cupin_PMI_type_I_N_bac"/>
    <property type="match status" value="1"/>
</dbReference>
<feature type="domain" description="Mannose-6-phosphate isomerase cupin" evidence="8">
    <location>
        <begin position="241"/>
        <end position="312"/>
    </location>
</feature>
<sequence length="349" mass="38945">MYPLKFFPIYMERIWGGNDLKRLFGRDFRSDKVGESWEVACHPHGTSIVSNGELKGKNFQEIINTYGRKILGNKLSQQDIEKFPLLIKLLDANDILSVQVHPDDEYAMKNENGELGKCEMWYVISAKPGAKIIYGLKDGVTKDEFKKALREGSVERCLNEVEVMPGDVFDVPSGMIHALGAGVVVAEIQQNSDTVYRVYDWNRVGLDGKPRELHVQKALDVIDFDGKYKAEKSRGLKVSNKTYLVANKHFAVELIPVNGKYEDIADGGKFSIYTIISGNGSISFDGKEVDFKAGDSVFIPASLGKYSINGSGINMLKSYVPDIEQEVIQPLKSVGYSDKEIRSVVKKIS</sequence>
<dbReference type="InterPro" id="IPR014710">
    <property type="entry name" value="RmlC-like_jellyroll"/>
</dbReference>
<dbReference type="GO" id="GO:0005975">
    <property type="term" value="P:carbohydrate metabolic process"/>
    <property type="evidence" value="ECO:0007669"/>
    <property type="project" value="InterPro"/>
</dbReference>
<dbReference type="Pfam" id="PF21621">
    <property type="entry name" value="MPI_cupin_dom"/>
    <property type="match status" value="1"/>
</dbReference>
<feature type="active site" evidence="6">
    <location>
        <position position="197"/>
    </location>
</feature>
<dbReference type="SUPFAM" id="SSF51182">
    <property type="entry name" value="RmlC-like cupins"/>
    <property type="match status" value="1"/>
</dbReference>
<dbReference type="InterPro" id="IPR046457">
    <property type="entry name" value="PMI_typeI_cat"/>
</dbReference>
<dbReference type="Pfam" id="PF20511">
    <property type="entry name" value="PMI_typeI_cat"/>
    <property type="match status" value="1"/>
</dbReference>
<evidence type="ECO:0000256" key="2">
    <source>
        <dbReference type="ARBA" id="ARBA00022833"/>
    </source>
</evidence>
<accession>A0A1M4Y884</accession>
<dbReference type="OrthoDB" id="9808275at2"/>
<evidence type="ECO:0000256" key="5">
    <source>
        <dbReference type="PIRSR" id="PIRSR036894-1"/>
    </source>
</evidence>
<evidence type="ECO:0000256" key="3">
    <source>
        <dbReference type="ARBA" id="ARBA00029741"/>
    </source>
</evidence>
<evidence type="ECO:0000313" key="10">
    <source>
        <dbReference type="Proteomes" id="UP000184088"/>
    </source>
</evidence>
<dbReference type="GO" id="GO:0004476">
    <property type="term" value="F:mannose-6-phosphate isomerase activity"/>
    <property type="evidence" value="ECO:0007669"/>
    <property type="project" value="InterPro"/>
</dbReference>
<comment type="cofactor">
    <cofactor evidence="5">
        <name>Zn(2+)</name>
        <dbReference type="ChEBI" id="CHEBI:29105"/>
    </cofactor>
    <text evidence="5">Binds 1 zinc ion per subunit.</text>
</comment>
<dbReference type="PIRSF" id="PIRSF036894">
    <property type="entry name" value="PMI_Firm_short"/>
    <property type="match status" value="1"/>
</dbReference>
<organism evidence="9 10">
    <name type="scientific">Caldanaerobius fijiensis DSM 17918</name>
    <dbReference type="NCBI Taxonomy" id="1121256"/>
    <lineage>
        <taxon>Bacteria</taxon>
        <taxon>Bacillati</taxon>
        <taxon>Bacillota</taxon>
        <taxon>Clostridia</taxon>
        <taxon>Thermoanaerobacterales</taxon>
        <taxon>Thermoanaerobacteraceae</taxon>
        <taxon>Caldanaerobius</taxon>
    </lineage>
</organism>
<evidence type="ECO:0000256" key="1">
    <source>
        <dbReference type="ARBA" id="ARBA00022723"/>
    </source>
</evidence>
<feature type="domain" description="Phosphomannose isomerase type I catalytic" evidence="7">
    <location>
        <begin position="9"/>
        <end position="114"/>
    </location>
</feature>
<dbReference type="PANTHER" id="PTHR42742:SF3">
    <property type="entry name" value="FRUCTOKINASE"/>
    <property type="match status" value="1"/>
</dbReference>